<sequence>MDSSGEVYAVHNSISPLLPSPCPCSGSATMNVFDINRRYPFAESQTWHWLPASEDEEGLGGGAALASEEEEGSSGADSGDLSAESHDSGD</sequence>
<reference evidence="2" key="3">
    <citation type="submission" date="2021-05" db="UniProtKB">
        <authorList>
            <consortium name="EnsemblPlants"/>
        </authorList>
    </citation>
    <scope>IDENTIFICATION</scope>
    <source>
        <strain evidence="2">cv. B73</strain>
    </source>
</reference>
<proteinExistence type="predicted"/>
<feature type="region of interest" description="Disordered" evidence="1">
    <location>
        <begin position="50"/>
        <end position="90"/>
    </location>
</feature>
<evidence type="ECO:0000313" key="3">
    <source>
        <dbReference type="Proteomes" id="UP000007305"/>
    </source>
</evidence>
<evidence type="ECO:0000256" key="1">
    <source>
        <dbReference type="SAM" id="MobiDB-lite"/>
    </source>
</evidence>
<accession>A0A804MUJ3</accession>
<feature type="compositionally biased region" description="Low complexity" evidence="1">
    <location>
        <begin position="73"/>
        <end position="82"/>
    </location>
</feature>
<evidence type="ECO:0000313" key="2">
    <source>
        <dbReference type="EnsemblPlants" id="Zm00001eb112490_P001"/>
    </source>
</evidence>
<organism evidence="2 3">
    <name type="scientific">Zea mays</name>
    <name type="common">Maize</name>
    <dbReference type="NCBI Taxonomy" id="4577"/>
    <lineage>
        <taxon>Eukaryota</taxon>
        <taxon>Viridiplantae</taxon>
        <taxon>Streptophyta</taxon>
        <taxon>Embryophyta</taxon>
        <taxon>Tracheophyta</taxon>
        <taxon>Spermatophyta</taxon>
        <taxon>Magnoliopsida</taxon>
        <taxon>Liliopsida</taxon>
        <taxon>Poales</taxon>
        <taxon>Poaceae</taxon>
        <taxon>PACMAD clade</taxon>
        <taxon>Panicoideae</taxon>
        <taxon>Andropogonodae</taxon>
        <taxon>Andropogoneae</taxon>
        <taxon>Tripsacinae</taxon>
        <taxon>Zea</taxon>
    </lineage>
</organism>
<dbReference type="AlphaFoldDB" id="A0A804MUJ3"/>
<dbReference type="Gramene" id="Zm00001eb112490_T001">
    <property type="protein sequence ID" value="Zm00001eb112490_P001"/>
    <property type="gene ID" value="Zm00001eb112490"/>
</dbReference>
<name>A0A804MUJ3_MAIZE</name>
<protein>
    <submittedName>
        <fullName evidence="2">Uncharacterized protein</fullName>
    </submittedName>
</protein>
<reference evidence="2" key="2">
    <citation type="submission" date="2019-07" db="EMBL/GenBank/DDBJ databases">
        <authorList>
            <person name="Seetharam A."/>
            <person name="Woodhouse M."/>
            <person name="Cannon E."/>
        </authorList>
    </citation>
    <scope>NUCLEOTIDE SEQUENCE [LARGE SCALE GENOMIC DNA]</scope>
    <source>
        <strain evidence="2">cv. B73</strain>
    </source>
</reference>
<dbReference type="EnsemblPlants" id="Zm00001eb112490_T001">
    <property type="protein sequence ID" value="Zm00001eb112490_P001"/>
    <property type="gene ID" value="Zm00001eb112490"/>
</dbReference>
<dbReference type="InParanoid" id="A0A804MUJ3"/>
<reference evidence="3" key="1">
    <citation type="submission" date="2015-12" db="EMBL/GenBank/DDBJ databases">
        <title>Update maize B73 reference genome by single molecule sequencing technologies.</title>
        <authorList>
            <consortium name="Maize Genome Sequencing Project"/>
            <person name="Ware D."/>
        </authorList>
    </citation>
    <scope>NUCLEOTIDE SEQUENCE [LARGE SCALE GENOMIC DNA]</scope>
    <source>
        <strain evidence="3">cv. B73</strain>
    </source>
</reference>
<dbReference type="Proteomes" id="UP000007305">
    <property type="component" value="Chromosome 2"/>
</dbReference>
<keyword evidence="3" id="KW-1185">Reference proteome</keyword>